<dbReference type="PANTHER" id="PTHR14030:SF4">
    <property type="entry name" value="BUB1 KINASE, ISOFORM A-RELATED"/>
    <property type="match status" value="1"/>
</dbReference>
<dbReference type="Pfam" id="PF08311">
    <property type="entry name" value="Mad3_BUB1_I"/>
    <property type="match status" value="1"/>
</dbReference>
<keyword evidence="4" id="KW-0137">Centromere</keyword>
<dbReference type="PROSITE" id="PS00108">
    <property type="entry name" value="PROTEIN_KINASE_ST"/>
    <property type="match status" value="1"/>
</dbReference>
<feature type="region of interest" description="Disordered" evidence="5">
    <location>
        <begin position="436"/>
        <end position="674"/>
    </location>
</feature>
<feature type="compositionally biased region" description="Basic and acidic residues" evidence="5">
    <location>
        <begin position="664"/>
        <end position="674"/>
    </location>
</feature>
<evidence type="ECO:0000313" key="8">
    <source>
        <dbReference type="EMBL" id="EON63919.1"/>
    </source>
</evidence>
<evidence type="ECO:0000259" key="7">
    <source>
        <dbReference type="PROSITE" id="PS51489"/>
    </source>
</evidence>
<feature type="domain" description="BUB1 N-terminal" evidence="7">
    <location>
        <begin position="65"/>
        <end position="234"/>
    </location>
</feature>
<dbReference type="PROSITE" id="PS51489">
    <property type="entry name" value="BUB1_N"/>
    <property type="match status" value="1"/>
</dbReference>
<keyword evidence="2" id="KW-0158">Chromosome</keyword>
<feature type="region of interest" description="Disordered" evidence="5">
    <location>
        <begin position="40"/>
        <end position="59"/>
    </location>
</feature>
<dbReference type="HOGENOM" id="CLU_002115_1_0_1"/>
<dbReference type="GeneID" id="19900458"/>
<feature type="compositionally biased region" description="Acidic residues" evidence="5">
    <location>
        <begin position="630"/>
        <end position="640"/>
    </location>
</feature>
<dbReference type="GO" id="GO:0000776">
    <property type="term" value="C:kinetochore"/>
    <property type="evidence" value="ECO:0007669"/>
    <property type="project" value="UniProtKB-KW"/>
</dbReference>
<dbReference type="FunFam" id="1.25.40.430:FF:000003">
    <property type="entry name" value="Checkpoint serine/threonine-protein kinase BUB1"/>
    <property type="match status" value="1"/>
</dbReference>
<keyword evidence="8" id="KW-0418">Kinase</keyword>
<dbReference type="SUPFAM" id="SSF56112">
    <property type="entry name" value="Protein kinase-like (PK-like)"/>
    <property type="match status" value="1"/>
</dbReference>
<feature type="compositionally biased region" description="Polar residues" evidence="5">
    <location>
        <begin position="613"/>
        <end position="623"/>
    </location>
</feature>
<evidence type="ECO:0000256" key="1">
    <source>
        <dbReference type="ARBA" id="ARBA00004629"/>
    </source>
</evidence>
<gene>
    <name evidence="8" type="ORF">W97_03147</name>
</gene>
<dbReference type="GO" id="GO:0004672">
    <property type="term" value="F:protein kinase activity"/>
    <property type="evidence" value="ECO:0007669"/>
    <property type="project" value="InterPro"/>
</dbReference>
<dbReference type="Gene3D" id="1.10.510.10">
    <property type="entry name" value="Transferase(Phosphotransferase) domain 1"/>
    <property type="match status" value="1"/>
</dbReference>
<dbReference type="InterPro" id="IPR013212">
    <property type="entry name" value="Mad3/Bub1_I"/>
</dbReference>
<feature type="compositionally biased region" description="Low complexity" evidence="5">
    <location>
        <begin position="40"/>
        <end position="52"/>
    </location>
</feature>
<feature type="domain" description="Protein kinase" evidence="6">
    <location>
        <begin position="873"/>
        <end position="1177"/>
    </location>
</feature>
<dbReference type="InterPro" id="IPR015661">
    <property type="entry name" value="Bub1/Mad3"/>
</dbReference>
<dbReference type="PANTHER" id="PTHR14030">
    <property type="entry name" value="MITOTIC CHECKPOINT SERINE/THREONINE-PROTEIN KINASE BUB1"/>
    <property type="match status" value="1"/>
</dbReference>
<dbReference type="GO" id="GO:0032991">
    <property type="term" value="C:protein-containing complex"/>
    <property type="evidence" value="ECO:0007669"/>
    <property type="project" value="UniProtKB-ARBA"/>
</dbReference>
<keyword evidence="8" id="KW-0808">Transferase</keyword>
<feature type="compositionally biased region" description="Basic and acidic residues" evidence="5">
    <location>
        <begin position="601"/>
        <end position="612"/>
    </location>
</feature>
<proteinExistence type="predicted"/>
<reference evidence="9" key="1">
    <citation type="submission" date="2012-06" db="EMBL/GenBank/DDBJ databases">
        <title>The genome sequence of Coniosporium apollinis CBS 100218.</title>
        <authorList>
            <consortium name="The Broad Institute Genome Sequencing Platform"/>
            <person name="Cuomo C."/>
            <person name="Gorbushina A."/>
            <person name="Noack S."/>
            <person name="Walker B."/>
            <person name="Young S.K."/>
            <person name="Zeng Q."/>
            <person name="Gargeya S."/>
            <person name="Fitzgerald M."/>
            <person name="Haas B."/>
            <person name="Abouelleil A."/>
            <person name="Alvarado L."/>
            <person name="Arachchi H.M."/>
            <person name="Berlin A.M."/>
            <person name="Chapman S.B."/>
            <person name="Goldberg J."/>
            <person name="Griggs A."/>
            <person name="Gujja S."/>
            <person name="Hansen M."/>
            <person name="Howarth C."/>
            <person name="Imamovic A."/>
            <person name="Larimer J."/>
            <person name="McCowan C."/>
            <person name="Montmayeur A."/>
            <person name="Murphy C."/>
            <person name="Neiman D."/>
            <person name="Pearson M."/>
            <person name="Priest M."/>
            <person name="Roberts A."/>
            <person name="Saif S."/>
            <person name="Shea T."/>
            <person name="Sisk P."/>
            <person name="Sykes S."/>
            <person name="Wortman J."/>
            <person name="Nusbaum C."/>
            <person name="Birren B."/>
        </authorList>
    </citation>
    <scope>NUCLEOTIDE SEQUENCE [LARGE SCALE GENOMIC DNA]</scope>
    <source>
        <strain evidence="9">CBS 100218</strain>
    </source>
</reference>
<dbReference type="PROSITE" id="PS50011">
    <property type="entry name" value="PROTEIN_KINASE_DOM"/>
    <property type="match status" value="1"/>
</dbReference>
<feature type="compositionally biased region" description="Polar residues" evidence="5">
    <location>
        <begin position="588"/>
        <end position="597"/>
    </location>
</feature>
<feature type="region of interest" description="Disordered" evidence="5">
    <location>
        <begin position="768"/>
        <end position="787"/>
    </location>
</feature>
<dbReference type="GO" id="GO:0051754">
    <property type="term" value="P:meiotic sister chromatid cohesion, centromeric"/>
    <property type="evidence" value="ECO:0007669"/>
    <property type="project" value="TreeGrafter"/>
</dbReference>
<name>R7YQ20_CONA1</name>
<dbReference type="CDD" id="cd13981">
    <property type="entry name" value="STKc_Bub1_BubR1"/>
    <property type="match status" value="1"/>
</dbReference>
<dbReference type="InterPro" id="IPR000719">
    <property type="entry name" value="Prot_kinase_dom"/>
</dbReference>
<evidence type="ECO:0000313" key="9">
    <source>
        <dbReference type="Proteomes" id="UP000016924"/>
    </source>
</evidence>
<evidence type="ECO:0000256" key="4">
    <source>
        <dbReference type="ARBA" id="ARBA00023328"/>
    </source>
</evidence>
<dbReference type="Pfam" id="PF08171">
    <property type="entry name" value="Mad3_BUB1_II"/>
    <property type="match status" value="1"/>
</dbReference>
<dbReference type="eggNOG" id="KOG1166">
    <property type="taxonomic scope" value="Eukaryota"/>
</dbReference>
<comment type="subcellular location">
    <subcellularLocation>
        <location evidence="1">Chromosome</location>
        <location evidence="1">Centromere</location>
        <location evidence="1">Kinetochore</location>
    </subcellularLocation>
</comment>
<dbReference type="STRING" id="1168221.R7YQ20"/>
<feature type="compositionally biased region" description="Polar residues" evidence="5">
    <location>
        <begin position="480"/>
        <end position="490"/>
    </location>
</feature>
<sequence>MAAPTEDLISFDLIESSKENIKVLPSGRSAKALASILSPRGPSSAAPLASPSHTEDPNSSIRADYETELLHITDSDDPLDIYDRYIRWTLDAYPSASATPASGLLPLLERATKHFLPDPVYANDPRYLKIWLHYIRLFSDAPRETFAFLARHRIGEALALYYEEFAAWLEGQGRWTQAEEVYEMGLQKEARPGERLSRKFGEFQRRYEAALAAGGAGEAHRSPALEPLRPALALKVNPFGSTVGEAVDPQARDRARAAAGGGATKAGKPKLAVFADGDEVDKPGSSGSAKGWESIQSLAERKKENTIAPKPWAGETIKGQKRNAGMEKMMVFKDEVTELQSVNPKTGRTEHVFVNLEMVYPDPSDPSAAEFCFEELRARHRGWLQHDWAAMRREEEEREQQALEQAEAVERVKREEKVRSKGAAAVLSQELQKLALNDENDENAPPSQEDVEKAKLAKQRRREERANRTRKIRVMEVRGETQTVQTNLASPTGRKLRRKKSAEPTMTFHTKEAMEEIYGIFSQPLSSSQEKEDVESAAESDDGDYTSGGESTGTGRISGATSDYGEETEAGDFTEMKSTVGDDEAVTESGTQWSEFTASKHMPEEEQAHTAEDQTAGQTQETSWEIYRDEQEDSPPEQEELVTPISPDAQSAQLPTQYVPLPPEHYDVPTRPYRDPAIMANNRLPFMTPIVEKTESSMGAATALAEKDYFISKTPCRKNGTKTPTIPELDGEAWSSPFQDVLEEASRLQDAKISQPVLSKASQRKIPLGVSRASKPQAGSAPKEATQKGPIIKDVQCNPVDEEIRQIILSQIQPPLASYDGYYEDRHRAYGRSAELRRFTKAVSKIGKNTADKTATNLSMPPTLNFSTGERRYTIKRELGKGAFAPVYLAESDPAHDADDEDENRPAQMGRGSFGVRRNRLEAIKMEDPPSAWEFYIIRQANRRLGVSRSADSIIQAYEMRLFQDECYLVEEYRDQGTLLNLVNIAKADVSGGGIMDELMAMFFTIELFRATEALHAKGLIHGDLKADNVLVRLDEDGSWSSQYARDGTNGWAAKGITLIDFGRGIDVKVFRPDVQFIADWKTSEADCAEMREMRPWTFQVDYHGLAGIVHNLLFGKYIDTVAERGAALGAGATKTYRIRESFKRYWQTEIWEGVMDLLLNPLMHLEGEEGRKLPVLKGMRSVRERMEEYLESNCEKGVGLKGLLRRMEEKVRDRKR</sequence>
<dbReference type="AlphaFoldDB" id="R7YQ20"/>
<dbReference type="GO" id="GO:0005634">
    <property type="term" value="C:nucleus"/>
    <property type="evidence" value="ECO:0007669"/>
    <property type="project" value="TreeGrafter"/>
</dbReference>
<feature type="compositionally biased region" description="Basic and acidic residues" evidence="5">
    <location>
        <begin position="450"/>
        <end position="479"/>
    </location>
</feature>
<evidence type="ECO:0000259" key="6">
    <source>
        <dbReference type="PROSITE" id="PS50011"/>
    </source>
</evidence>
<dbReference type="SMART" id="SM00777">
    <property type="entry name" value="Mad3_BUB1_I"/>
    <property type="match status" value="1"/>
</dbReference>
<dbReference type="OMA" id="NCEKGVG"/>
<dbReference type="InterPro" id="IPR011009">
    <property type="entry name" value="Kinase-like_dom_sf"/>
</dbReference>
<dbReference type="RefSeq" id="XP_007779236.1">
    <property type="nucleotide sequence ID" value="XM_007781046.1"/>
</dbReference>
<evidence type="ECO:0000256" key="3">
    <source>
        <dbReference type="ARBA" id="ARBA00022838"/>
    </source>
</evidence>
<feature type="compositionally biased region" description="Acidic residues" evidence="5">
    <location>
        <begin position="532"/>
        <end position="544"/>
    </location>
</feature>
<evidence type="ECO:0000256" key="5">
    <source>
        <dbReference type="SAM" id="MobiDB-lite"/>
    </source>
</evidence>
<keyword evidence="3" id="KW-0995">Kinetochore</keyword>
<dbReference type="OrthoDB" id="248495at2759"/>
<protein>
    <submittedName>
        <fullName evidence="8">BUB protein kinase</fullName>
    </submittedName>
</protein>
<keyword evidence="9" id="KW-1185">Reference proteome</keyword>
<dbReference type="InterPro" id="IPR012572">
    <property type="entry name" value="Mad3/Bub1_II"/>
</dbReference>
<accession>R7YQ20</accession>
<dbReference type="Proteomes" id="UP000016924">
    <property type="component" value="Unassembled WGS sequence"/>
</dbReference>
<evidence type="ECO:0000256" key="2">
    <source>
        <dbReference type="ARBA" id="ARBA00022454"/>
    </source>
</evidence>
<dbReference type="InterPro" id="IPR008271">
    <property type="entry name" value="Ser/Thr_kinase_AS"/>
</dbReference>
<dbReference type="GO" id="GO:0005524">
    <property type="term" value="F:ATP binding"/>
    <property type="evidence" value="ECO:0007669"/>
    <property type="project" value="InterPro"/>
</dbReference>
<dbReference type="EMBL" id="JH767565">
    <property type="protein sequence ID" value="EON63919.1"/>
    <property type="molecule type" value="Genomic_DNA"/>
</dbReference>
<dbReference type="SMART" id="SM00220">
    <property type="entry name" value="S_TKc"/>
    <property type="match status" value="1"/>
</dbReference>
<dbReference type="Pfam" id="PF00069">
    <property type="entry name" value="Pkinase"/>
    <property type="match status" value="1"/>
</dbReference>
<dbReference type="Gene3D" id="1.25.40.430">
    <property type="match status" value="1"/>
</dbReference>
<dbReference type="GO" id="GO:0007094">
    <property type="term" value="P:mitotic spindle assembly checkpoint signaling"/>
    <property type="evidence" value="ECO:0007669"/>
    <property type="project" value="InterPro"/>
</dbReference>
<organism evidence="8 9">
    <name type="scientific">Coniosporium apollinis (strain CBS 100218)</name>
    <name type="common">Rock-inhabiting black yeast</name>
    <dbReference type="NCBI Taxonomy" id="1168221"/>
    <lineage>
        <taxon>Eukaryota</taxon>
        <taxon>Fungi</taxon>
        <taxon>Dikarya</taxon>
        <taxon>Ascomycota</taxon>
        <taxon>Pezizomycotina</taxon>
        <taxon>Dothideomycetes</taxon>
        <taxon>Dothideomycetes incertae sedis</taxon>
        <taxon>Coniosporium</taxon>
    </lineage>
</organism>